<proteinExistence type="predicted"/>
<evidence type="ECO:0000313" key="1">
    <source>
        <dbReference type="EMBL" id="KAH3770881.1"/>
    </source>
</evidence>
<sequence length="80" mass="9061">MVSERRKVFHGKDAMINSARDDEIVSVTAGSKAEGFASCFESDYDRLNVYMNIDCKFEICNNMFSKDSTEGKHVIQDITN</sequence>
<keyword evidence="2" id="KW-1185">Reference proteome</keyword>
<dbReference type="EMBL" id="JAIWYP010000009">
    <property type="protein sequence ID" value="KAH3770881.1"/>
    <property type="molecule type" value="Genomic_DNA"/>
</dbReference>
<reference evidence="1" key="1">
    <citation type="journal article" date="2019" name="bioRxiv">
        <title>The Genome of the Zebra Mussel, Dreissena polymorpha: A Resource for Invasive Species Research.</title>
        <authorList>
            <person name="McCartney M.A."/>
            <person name="Auch B."/>
            <person name="Kono T."/>
            <person name="Mallez S."/>
            <person name="Zhang Y."/>
            <person name="Obille A."/>
            <person name="Becker A."/>
            <person name="Abrahante J.E."/>
            <person name="Garbe J."/>
            <person name="Badalamenti J.P."/>
            <person name="Herman A."/>
            <person name="Mangelson H."/>
            <person name="Liachko I."/>
            <person name="Sullivan S."/>
            <person name="Sone E.D."/>
            <person name="Koren S."/>
            <person name="Silverstein K.A.T."/>
            <person name="Beckman K.B."/>
            <person name="Gohl D.M."/>
        </authorList>
    </citation>
    <scope>NUCLEOTIDE SEQUENCE</scope>
    <source>
        <strain evidence="1">Duluth1</strain>
        <tissue evidence="1">Whole animal</tissue>
    </source>
</reference>
<reference evidence="1" key="2">
    <citation type="submission" date="2020-11" db="EMBL/GenBank/DDBJ databases">
        <authorList>
            <person name="McCartney M.A."/>
            <person name="Auch B."/>
            <person name="Kono T."/>
            <person name="Mallez S."/>
            <person name="Becker A."/>
            <person name="Gohl D.M."/>
            <person name="Silverstein K.A.T."/>
            <person name="Koren S."/>
            <person name="Bechman K.B."/>
            <person name="Herman A."/>
            <person name="Abrahante J.E."/>
            <person name="Garbe J."/>
        </authorList>
    </citation>
    <scope>NUCLEOTIDE SEQUENCE</scope>
    <source>
        <strain evidence="1">Duluth1</strain>
        <tissue evidence="1">Whole animal</tissue>
    </source>
</reference>
<accession>A0A9D4E0C2</accession>
<dbReference type="Proteomes" id="UP000828390">
    <property type="component" value="Unassembled WGS sequence"/>
</dbReference>
<evidence type="ECO:0000313" key="2">
    <source>
        <dbReference type="Proteomes" id="UP000828390"/>
    </source>
</evidence>
<comment type="caution">
    <text evidence="1">The sequence shown here is derived from an EMBL/GenBank/DDBJ whole genome shotgun (WGS) entry which is preliminary data.</text>
</comment>
<gene>
    <name evidence="1" type="ORF">DPMN_172178</name>
</gene>
<name>A0A9D4E0C2_DREPO</name>
<organism evidence="1 2">
    <name type="scientific">Dreissena polymorpha</name>
    <name type="common">Zebra mussel</name>
    <name type="synonym">Mytilus polymorpha</name>
    <dbReference type="NCBI Taxonomy" id="45954"/>
    <lineage>
        <taxon>Eukaryota</taxon>
        <taxon>Metazoa</taxon>
        <taxon>Spiralia</taxon>
        <taxon>Lophotrochozoa</taxon>
        <taxon>Mollusca</taxon>
        <taxon>Bivalvia</taxon>
        <taxon>Autobranchia</taxon>
        <taxon>Heteroconchia</taxon>
        <taxon>Euheterodonta</taxon>
        <taxon>Imparidentia</taxon>
        <taxon>Neoheterodontei</taxon>
        <taxon>Myida</taxon>
        <taxon>Dreissenoidea</taxon>
        <taxon>Dreissenidae</taxon>
        <taxon>Dreissena</taxon>
    </lineage>
</organism>
<protein>
    <submittedName>
        <fullName evidence="1">Uncharacterized protein</fullName>
    </submittedName>
</protein>
<dbReference type="AlphaFoldDB" id="A0A9D4E0C2"/>